<dbReference type="Pfam" id="PF05336">
    <property type="entry name" value="rhaM"/>
    <property type="match status" value="1"/>
</dbReference>
<dbReference type="InterPro" id="IPR052996">
    <property type="entry name" value="Carb_Metab_Mutarotase"/>
</dbReference>
<name>A0ABS9V2X0_9BACT</name>
<evidence type="ECO:0000313" key="1">
    <source>
        <dbReference type="EMBL" id="MCH7410762.1"/>
    </source>
</evidence>
<dbReference type="PANTHER" id="PTHR43239">
    <property type="entry name" value="UPF0734 PROTEIN DDB_G0273871/DDB_G0273177"/>
    <property type="match status" value="1"/>
</dbReference>
<organism evidence="1 2">
    <name type="scientific">Belliella filtrata</name>
    <dbReference type="NCBI Taxonomy" id="2923435"/>
    <lineage>
        <taxon>Bacteria</taxon>
        <taxon>Pseudomonadati</taxon>
        <taxon>Bacteroidota</taxon>
        <taxon>Cytophagia</taxon>
        <taxon>Cytophagales</taxon>
        <taxon>Cyclobacteriaceae</taxon>
        <taxon>Belliella</taxon>
    </lineage>
</organism>
<dbReference type="EMBL" id="JAKZGP010000046">
    <property type="protein sequence ID" value="MCH7410762.1"/>
    <property type="molecule type" value="Genomic_DNA"/>
</dbReference>
<keyword evidence="2" id="KW-1185">Reference proteome</keyword>
<comment type="caution">
    <text evidence="1">The sequence shown here is derived from an EMBL/GenBank/DDBJ whole genome shotgun (WGS) entry which is preliminary data.</text>
</comment>
<proteinExistence type="predicted"/>
<dbReference type="RefSeq" id="WP_241349124.1">
    <property type="nucleotide sequence ID" value="NZ_JAKZGP010000046.1"/>
</dbReference>
<gene>
    <name evidence="1" type="ORF">MM239_15245</name>
</gene>
<dbReference type="Gene3D" id="3.30.70.100">
    <property type="match status" value="1"/>
</dbReference>
<dbReference type="PANTHER" id="PTHR43239:SF1">
    <property type="entry name" value="UPF0734 PROTEIN DDB_G0273871_DDB_G0273177"/>
    <property type="match status" value="1"/>
</dbReference>
<sequence>MNRHYLATDLKDDPKLIAAYEEWHKDSWPEIRQSIFEAGIISMEIFRTGNRLIMVIETESDFSFSKKAQMDASNNKVQEWESLMNQFQTPLPWAKHGEKWTLMKRIFHLSKNKYKTQNENQTTSNHEK</sequence>
<protein>
    <submittedName>
        <fullName evidence="1">L-rhamnose mutarotase</fullName>
    </submittedName>
</protein>
<reference evidence="1" key="1">
    <citation type="submission" date="2022-03" db="EMBL/GenBank/DDBJ databases">
        <title>De novo assembled genomes of Belliella spp. (Cyclobacteriaceae) strains.</title>
        <authorList>
            <person name="Szabo A."/>
            <person name="Korponai K."/>
            <person name="Felfoldi T."/>
        </authorList>
    </citation>
    <scope>NUCLEOTIDE SEQUENCE</scope>
    <source>
        <strain evidence="1">DSM 111904</strain>
    </source>
</reference>
<dbReference type="InterPro" id="IPR008000">
    <property type="entry name" value="Rham/fucose_mutarotase"/>
</dbReference>
<dbReference type="Proteomes" id="UP001165489">
    <property type="component" value="Unassembled WGS sequence"/>
</dbReference>
<accession>A0ABS9V2X0</accession>
<evidence type="ECO:0000313" key="2">
    <source>
        <dbReference type="Proteomes" id="UP001165489"/>
    </source>
</evidence>
<dbReference type="InterPro" id="IPR011008">
    <property type="entry name" value="Dimeric_a/b-barrel"/>
</dbReference>
<dbReference type="SUPFAM" id="SSF54909">
    <property type="entry name" value="Dimeric alpha+beta barrel"/>
    <property type="match status" value="1"/>
</dbReference>